<comment type="caution">
    <text evidence="1">The sequence shown here is derived from an EMBL/GenBank/DDBJ whole genome shotgun (WGS) entry which is preliminary data.</text>
</comment>
<reference evidence="1 2" key="1">
    <citation type="submission" date="2019-10" db="EMBL/GenBank/DDBJ databases">
        <title>Roseburia spp. ameliorate alcoholic fatty liver via restoration of gut barrier function.</title>
        <authorList>
            <person name="Seo B."/>
            <person name="Ko G."/>
        </authorList>
    </citation>
    <scope>NUCLEOTIDE SEQUENCE [LARGE SCALE GENOMIC DNA]</scope>
    <source>
        <strain evidence="1 2">SNUG30017</strain>
    </source>
</reference>
<dbReference type="PANTHER" id="PTHR35866">
    <property type="entry name" value="PUTATIVE-RELATED"/>
    <property type="match status" value="1"/>
</dbReference>
<dbReference type="Proteomes" id="UP000479531">
    <property type="component" value="Unassembled WGS sequence"/>
</dbReference>
<organism evidence="1 2">
    <name type="scientific">Roseburia intestinalis</name>
    <dbReference type="NCBI Taxonomy" id="166486"/>
    <lineage>
        <taxon>Bacteria</taxon>
        <taxon>Bacillati</taxon>
        <taxon>Bacillota</taxon>
        <taxon>Clostridia</taxon>
        <taxon>Lachnospirales</taxon>
        <taxon>Lachnospiraceae</taxon>
        <taxon>Roseburia</taxon>
    </lineage>
</organism>
<accession>A0A6L6XG25</accession>
<sequence length="237" mass="27647">MLQDINEISDGKVYGVHDMVRVGCSDCEGCHSCCEQMGDTVLVDPYDCKRLETELGMGFEQLMQSCVGLHVEEGLIVPHLKMQEQTDTCVFLNEAGRCSIHAYRPGICRLFPLGRIYEEQGVSYFLQSGACERGKTKIKVEKWLDTPQLKRYQQFLAEWHSLKKNMQEYLSRLNTEDEKKTVCMMFLQIFFFRPYESGRDFYEEWEERSILKPQLAISREVLENPARHKLENKSDVF</sequence>
<dbReference type="RefSeq" id="WP_157350425.1">
    <property type="nucleotide sequence ID" value="NZ_WGGT01000008.1"/>
</dbReference>
<dbReference type="PANTHER" id="PTHR35866:SF1">
    <property type="entry name" value="YKGJ FAMILY CYSTEINE CLUSTER PROTEIN"/>
    <property type="match status" value="1"/>
</dbReference>
<dbReference type="Pfam" id="PF03692">
    <property type="entry name" value="CxxCxxCC"/>
    <property type="match status" value="1"/>
</dbReference>
<evidence type="ECO:0000313" key="2">
    <source>
        <dbReference type="Proteomes" id="UP000479531"/>
    </source>
</evidence>
<protein>
    <submittedName>
        <fullName evidence="1">YkgJ family cysteine cluster protein</fullName>
    </submittedName>
</protein>
<dbReference type="EMBL" id="WGGT01000008">
    <property type="protein sequence ID" value="MVQ45647.1"/>
    <property type="molecule type" value="Genomic_DNA"/>
</dbReference>
<dbReference type="AlphaFoldDB" id="A0A6L6XG25"/>
<evidence type="ECO:0000313" key="1">
    <source>
        <dbReference type="EMBL" id="MVQ45647.1"/>
    </source>
</evidence>
<name>A0A6L6XG25_9FIRM</name>
<proteinExistence type="predicted"/>
<gene>
    <name evidence="1" type="ORF">GCK47_08015</name>
</gene>
<dbReference type="InterPro" id="IPR005358">
    <property type="entry name" value="Puta_zinc/iron-chelating_dom"/>
</dbReference>